<evidence type="ECO:0000256" key="1">
    <source>
        <dbReference type="SAM" id="Phobius"/>
    </source>
</evidence>
<protein>
    <submittedName>
        <fullName evidence="2">Kinase-like domain-containing protein</fullName>
    </submittedName>
</protein>
<keyword evidence="3" id="KW-1185">Reference proteome</keyword>
<dbReference type="RefSeq" id="XP_056481287.1">
    <property type="nucleotide sequence ID" value="XM_056637780.1"/>
</dbReference>
<keyword evidence="1" id="KW-0812">Transmembrane</keyword>
<feature type="transmembrane region" description="Helical" evidence="1">
    <location>
        <begin position="21"/>
        <end position="40"/>
    </location>
</feature>
<reference evidence="2" key="1">
    <citation type="submission" date="2022-12" db="EMBL/GenBank/DDBJ databases">
        <authorList>
            <person name="Petersen C."/>
        </authorList>
    </citation>
    <scope>NUCLEOTIDE SEQUENCE</scope>
    <source>
        <strain evidence="2">IBT 29677</strain>
    </source>
</reference>
<proteinExistence type="predicted"/>
<dbReference type="GO" id="GO:0016301">
    <property type="term" value="F:kinase activity"/>
    <property type="evidence" value="ECO:0007669"/>
    <property type="project" value="UniProtKB-KW"/>
</dbReference>
<keyword evidence="2" id="KW-0808">Transferase</keyword>
<dbReference type="AlphaFoldDB" id="A0A9W9VBU9"/>
<name>A0A9W9VBU9_9EURO</name>
<keyword evidence="1" id="KW-0472">Membrane</keyword>
<organism evidence="2 3">
    <name type="scientific">Penicillium cosmopolitanum</name>
    <dbReference type="NCBI Taxonomy" id="1131564"/>
    <lineage>
        <taxon>Eukaryota</taxon>
        <taxon>Fungi</taxon>
        <taxon>Dikarya</taxon>
        <taxon>Ascomycota</taxon>
        <taxon>Pezizomycotina</taxon>
        <taxon>Eurotiomycetes</taxon>
        <taxon>Eurotiomycetidae</taxon>
        <taxon>Eurotiales</taxon>
        <taxon>Aspergillaceae</taxon>
        <taxon>Penicillium</taxon>
    </lineage>
</organism>
<evidence type="ECO:0000313" key="2">
    <source>
        <dbReference type="EMBL" id="KAJ5376257.1"/>
    </source>
</evidence>
<dbReference type="GeneID" id="81376760"/>
<accession>A0A9W9VBU9</accession>
<keyword evidence="1" id="KW-1133">Transmembrane helix</keyword>
<comment type="caution">
    <text evidence="2">The sequence shown here is derived from an EMBL/GenBank/DDBJ whole genome shotgun (WGS) entry which is preliminary data.</text>
</comment>
<dbReference type="Proteomes" id="UP001147747">
    <property type="component" value="Unassembled WGS sequence"/>
</dbReference>
<evidence type="ECO:0000313" key="3">
    <source>
        <dbReference type="Proteomes" id="UP001147747"/>
    </source>
</evidence>
<keyword evidence="2" id="KW-0418">Kinase</keyword>
<feature type="non-terminal residue" evidence="2">
    <location>
        <position position="67"/>
    </location>
</feature>
<sequence length="67" mass="7752">LKIVKVKGIAKLFLSDKDIKILVLALLLYPNIVLFNYVVVEDIESRVIRFTMKYILGRTLDNTNIPF</sequence>
<gene>
    <name evidence="2" type="ORF">N7509_013143</name>
</gene>
<dbReference type="OrthoDB" id="4062651at2759"/>
<reference evidence="2" key="2">
    <citation type="journal article" date="2023" name="IMA Fungus">
        <title>Comparative genomic study of the Penicillium genus elucidates a diverse pangenome and 15 lateral gene transfer events.</title>
        <authorList>
            <person name="Petersen C."/>
            <person name="Sorensen T."/>
            <person name="Nielsen M.R."/>
            <person name="Sondergaard T.E."/>
            <person name="Sorensen J.L."/>
            <person name="Fitzpatrick D.A."/>
            <person name="Frisvad J.C."/>
            <person name="Nielsen K.L."/>
        </authorList>
    </citation>
    <scope>NUCLEOTIDE SEQUENCE</scope>
    <source>
        <strain evidence="2">IBT 29677</strain>
    </source>
</reference>
<dbReference type="EMBL" id="JAPZBU010000012">
    <property type="protein sequence ID" value="KAJ5376257.1"/>
    <property type="molecule type" value="Genomic_DNA"/>
</dbReference>